<name>A0A0F8WVI6_9ZZZZ</name>
<accession>A0A0F8WVI6</accession>
<organism evidence="1">
    <name type="scientific">marine sediment metagenome</name>
    <dbReference type="NCBI Taxonomy" id="412755"/>
    <lineage>
        <taxon>unclassified sequences</taxon>
        <taxon>metagenomes</taxon>
        <taxon>ecological metagenomes</taxon>
    </lineage>
</organism>
<dbReference type="AlphaFoldDB" id="A0A0F8WVI6"/>
<sequence>MNATRRNGGMMKRLWLALACAAILLFPGLAFTAWADLPHLDYVTQTKTATGTSASATVLWTPASGKRIMLQGCIFGFEGPGRVQLDEGDSGDDVIPSVGVATQGTIVVDANGGLLWVGDVNETLTWTTSQSATQRSIMCWGYEAQ</sequence>
<protein>
    <submittedName>
        <fullName evidence="1">Uncharacterized protein</fullName>
    </submittedName>
</protein>
<proteinExistence type="predicted"/>
<gene>
    <name evidence="1" type="ORF">LCGC14_3021800</name>
</gene>
<dbReference type="EMBL" id="LAZR01062842">
    <property type="protein sequence ID" value="KKK60693.1"/>
    <property type="molecule type" value="Genomic_DNA"/>
</dbReference>
<reference evidence="1" key="1">
    <citation type="journal article" date="2015" name="Nature">
        <title>Complex archaea that bridge the gap between prokaryotes and eukaryotes.</title>
        <authorList>
            <person name="Spang A."/>
            <person name="Saw J.H."/>
            <person name="Jorgensen S.L."/>
            <person name="Zaremba-Niedzwiedzka K."/>
            <person name="Martijn J."/>
            <person name="Lind A.E."/>
            <person name="van Eijk R."/>
            <person name="Schleper C."/>
            <person name="Guy L."/>
            <person name="Ettema T.J."/>
        </authorList>
    </citation>
    <scope>NUCLEOTIDE SEQUENCE</scope>
</reference>
<evidence type="ECO:0000313" key="1">
    <source>
        <dbReference type="EMBL" id="KKK60693.1"/>
    </source>
</evidence>
<comment type="caution">
    <text evidence="1">The sequence shown here is derived from an EMBL/GenBank/DDBJ whole genome shotgun (WGS) entry which is preliminary data.</text>
</comment>